<dbReference type="OrthoDB" id="9808619at2"/>
<dbReference type="RefSeq" id="WP_013029329.1">
    <property type="nucleotide sequence ID" value="NC_013959.1"/>
</dbReference>
<dbReference type="KEGG" id="slt:Slit_1193"/>
<dbReference type="STRING" id="580332.Slit_1193"/>
<evidence type="ECO:0000256" key="6">
    <source>
        <dbReference type="ARBA" id="ARBA00022989"/>
    </source>
</evidence>
<evidence type="ECO:0000256" key="4">
    <source>
        <dbReference type="ARBA" id="ARBA00022475"/>
    </source>
</evidence>
<comment type="similarity">
    <text evidence="2">Belongs to the binding-protein-dependent transport system permease family. CysTW subfamily.</text>
</comment>
<feature type="domain" description="ABC transmembrane type-1" evidence="9">
    <location>
        <begin position="126"/>
        <end position="334"/>
    </location>
</feature>
<evidence type="ECO:0000256" key="8">
    <source>
        <dbReference type="RuleBase" id="RU363032"/>
    </source>
</evidence>
<keyword evidence="6 8" id="KW-1133">Transmembrane helix</keyword>
<evidence type="ECO:0000259" key="9">
    <source>
        <dbReference type="PROSITE" id="PS50928"/>
    </source>
</evidence>
<dbReference type="CDD" id="cd06261">
    <property type="entry name" value="TM_PBP2"/>
    <property type="match status" value="1"/>
</dbReference>
<evidence type="ECO:0000256" key="2">
    <source>
        <dbReference type="ARBA" id="ARBA00007069"/>
    </source>
</evidence>
<dbReference type="Pfam" id="PF00528">
    <property type="entry name" value="BPD_transp_1"/>
    <property type="match status" value="1"/>
</dbReference>
<feature type="transmembrane region" description="Helical" evidence="8">
    <location>
        <begin position="197"/>
        <end position="225"/>
    </location>
</feature>
<feature type="transmembrane region" description="Helical" evidence="8">
    <location>
        <begin position="66"/>
        <end position="87"/>
    </location>
</feature>
<dbReference type="Gene3D" id="1.10.3720.10">
    <property type="entry name" value="MetI-like"/>
    <property type="match status" value="1"/>
</dbReference>
<dbReference type="AlphaFoldDB" id="D5CR45"/>
<proteinExistence type="inferred from homology"/>
<reference evidence="10 11" key="1">
    <citation type="submission" date="2010-03" db="EMBL/GenBank/DDBJ databases">
        <title>Complete sequence of Sideroxydans lithotrophicus ES-1.</title>
        <authorList>
            <consortium name="US DOE Joint Genome Institute"/>
            <person name="Lucas S."/>
            <person name="Copeland A."/>
            <person name="Lapidus A."/>
            <person name="Cheng J.-F."/>
            <person name="Bruce D."/>
            <person name="Goodwin L."/>
            <person name="Pitluck S."/>
            <person name="Munk A.C."/>
            <person name="Detter J.C."/>
            <person name="Han C."/>
            <person name="Tapia R."/>
            <person name="Larimer F."/>
            <person name="Land M."/>
            <person name="Hauser L."/>
            <person name="Kyrpides N."/>
            <person name="Ivanova N."/>
            <person name="Emerson D."/>
            <person name="Woyke T."/>
        </authorList>
    </citation>
    <scope>NUCLEOTIDE SEQUENCE [LARGE SCALE GENOMIC DNA]</scope>
    <source>
        <strain evidence="10 11">ES-1</strain>
    </source>
</reference>
<dbReference type="eggNOG" id="COG1176">
    <property type="taxonomic scope" value="Bacteria"/>
</dbReference>
<evidence type="ECO:0000256" key="7">
    <source>
        <dbReference type="ARBA" id="ARBA00023136"/>
    </source>
</evidence>
<accession>D5CR45</accession>
<organism evidence="10 11">
    <name type="scientific">Sideroxydans lithotrophicus (strain ES-1)</name>
    <dbReference type="NCBI Taxonomy" id="580332"/>
    <lineage>
        <taxon>Bacteria</taxon>
        <taxon>Pseudomonadati</taxon>
        <taxon>Pseudomonadota</taxon>
        <taxon>Betaproteobacteria</taxon>
        <taxon>Nitrosomonadales</taxon>
        <taxon>Gallionellaceae</taxon>
        <taxon>Sideroxydans</taxon>
    </lineage>
</organism>
<keyword evidence="11" id="KW-1185">Reference proteome</keyword>
<keyword evidence="5 8" id="KW-0812">Transmembrane</keyword>
<feature type="transmembrane region" description="Helical" evidence="8">
    <location>
        <begin position="130"/>
        <end position="152"/>
    </location>
</feature>
<dbReference type="GO" id="GO:0005886">
    <property type="term" value="C:plasma membrane"/>
    <property type="evidence" value="ECO:0007669"/>
    <property type="project" value="UniProtKB-SubCell"/>
</dbReference>
<keyword evidence="4" id="KW-1003">Cell membrane</keyword>
<evidence type="ECO:0000313" key="11">
    <source>
        <dbReference type="Proteomes" id="UP000001625"/>
    </source>
</evidence>
<protein>
    <submittedName>
        <fullName evidence="10">Binding-protein-dependent transport systems inner membrane component</fullName>
    </submittedName>
</protein>
<dbReference type="HOGENOM" id="CLU_016047_18_3_4"/>
<dbReference type="Proteomes" id="UP000001625">
    <property type="component" value="Chromosome"/>
</dbReference>
<keyword evidence="7 8" id="KW-0472">Membrane</keyword>
<evidence type="ECO:0000313" key="10">
    <source>
        <dbReference type="EMBL" id="ADE11431.1"/>
    </source>
</evidence>
<dbReference type="PROSITE" id="PS50928">
    <property type="entry name" value="ABC_TM1"/>
    <property type="match status" value="1"/>
</dbReference>
<dbReference type="PANTHER" id="PTHR42929">
    <property type="entry name" value="INNER MEMBRANE ABC TRANSPORTER PERMEASE PROTEIN YDCU-RELATED-RELATED"/>
    <property type="match status" value="1"/>
</dbReference>
<sequence>MNDERKPSRATRINRWLKNVASAAKARRQAAKKRSLRGVNEHSGPVANAGLASAAVFRWLVSGPPLLFLVLLVAVPGVIMVLASLRYPGEFGGLAPLVSAEPQTLHGLTTETYRFFFSDFIYTEVFLKSFAMALATTLICLVMAYPLAMLIARSPKQSRNLMMLLVILPFTSNFLIGIYAWMIILGPQAALNHAVNALLGLFGAAPVQLLFSPFAVLVAMVYVYLPFMVLPLYTNLEKHDPVLLDAAQDLGANAWQRFWRVTFPLSRPGIFAGCALVFIPAIGMFAVPELLGGTGDIMIGNLIKEQFLGTRDWPFGSTLAILLTMAVLLVVWLVSRLSARGGRYA</sequence>
<feature type="transmembrane region" description="Helical" evidence="8">
    <location>
        <begin position="313"/>
        <end position="334"/>
    </location>
</feature>
<keyword evidence="3 8" id="KW-0813">Transport</keyword>
<evidence type="ECO:0000256" key="1">
    <source>
        <dbReference type="ARBA" id="ARBA00004651"/>
    </source>
</evidence>
<dbReference type="GO" id="GO:0055085">
    <property type="term" value="P:transmembrane transport"/>
    <property type="evidence" value="ECO:0007669"/>
    <property type="project" value="InterPro"/>
</dbReference>
<dbReference type="InterPro" id="IPR035906">
    <property type="entry name" value="MetI-like_sf"/>
</dbReference>
<gene>
    <name evidence="10" type="ordered locus">Slit_1193</name>
</gene>
<feature type="transmembrane region" description="Helical" evidence="8">
    <location>
        <begin position="164"/>
        <end position="185"/>
    </location>
</feature>
<evidence type="ECO:0000256" key="5">
    <source>
        <dbReference type="ARBA" id="ARBA00022692"/>
    </source>
</evidence>
<comment type="subcellular location">
    <subcellularLocation>
        <location evidence="1 8">Cell membrane</location>
        <topology evidence="1 8">Multi-pass membrane protein</topology>
    </subcellularLocation>
</comment>
<evidence type="ECO:0000256" key="3">
    <source>
        <dbReference type="ARBA" id="ARBA00022448"/>
    </source>
</evidence>
<dbReference type="EMBL" id="CP001965">
    <property type="protein sequence ID" value="ADE11431.1"/>
    <property type="molecule type" value="Genomic_DNA"/>
</dbReference>
<feature type="transmembrane region" description="Helical" evidence="8">
    <location>
        <begin position="270"/>
        <end position="293"/>
    </location>
</feature>
<dbReference type="SUPFAM" id="SSF161098">
    <property type="entry name" value="MetI-like"/>
    <property type="match status" value="1"/>
</dbReference>
<dbReference type="PANTHER" id="PTHR42929:SF1">
    <property type="entry name" value="INNER MEMBRANE ABC TRANSPORTER PERMEASE PROTEIN YDCU-RELATED"/>
    <property type="match status" value="1"/>
</dbReference>
<dbReference type="InterPro" id="IPR000515">
    <property type="entry name" value="MetI-like"/>
</dbReference>
<name>D5CR45_SIDLE</name>